<comment type="subunit">
    <text evidence="7">Homodimer.</text>
</comment>
<evidence type="ECO:0000256" key="6">
    <source>
        <dbReference type="ARBA" id="ARBA00023244"/>
    </source>
</evidence>
<keyword evidence="10" id="KW-1185">Reference proteome</keyword>
<dbReference type="Pfam" id="PF07109">
    <property type="entry name" value="Mg-por_mtran_C"/>
    <property type="match status" value="1"/>
</dbReference>
<protein>
    <recommendedName>
        <fullName evidence="7">Glutamate-1-semialdehyde 2,1-aminomutase</fullName>
        <shortName evidence="7">GSA</shortName>
        <ecNumber evidence="7">5.4.3.8</ecNumber>
    </recommendedName>
    <alternativeName>
        <fullName evidence="7">Glutamate-1-semialdehyde aminotransferase</fullName>
        <shortName evidence="7">GSA-AT</shortName>
    </alternativeName>
</protein>
<organism evidence="9 10">
    <name type="scientific">Legionella erythra</name>
    <dbReference type="NCBI Taxonomy" id="448"/>
    <lineage>
        <taxon>Bacteria</taxon>
        <taxon>Pseudomonadati</taxon>
        <taxon>Pseudomonadota</taxon>
        <taxon>Gammaproteobacteria</taxon>
        <taxon>Legionellales</taxon>
        <taxon>Legionellaceae</taxon>
        <taxon>Legionella</taxon>
    </lineage>
</organism>
<comment type="subcellular location">
    <subcellularLocation>
        <location evidence="7">Cytoplasm</location>
    </subcellularLocation>
</comment>
<feature type="modified residue" description="N6-(pyridoxal phosphate)lysine" evidence="7">
    <location>
        <position position="265"/>
    </location>
</feature>
<dbReference type="CDD" id="cd00610">
    <property type="entry name" value="OAT_like"/>
    <property type="match status" value="1"/>
</dbReference>
<comment type="pathway">
    <text evidence="2">Porphyrin-containing compound metabolism; protoporphyrin-IX biosynthesis; 5-aminolevulinate from L-glutamyl-tRNA(Glu): step 2/2.</text>
</comment>
<dbReference type="PATRIC" id="fig|448.7.peg.1723"/>
<dbReference type="Pfam" id="PF01209">
    <property type="entry name" value="Ubie_methyltran"/>
    <property type="match status" value="1"/>
</dbReference>
<dbReference type="PROSITE" id="PS00600">
    <property type="entry name" value="AA_TRANSFER_CLASS_3"/>
    <property type="match status" value="1"/>
</dbReference>
<dbReference type="STRING" id="448.Lery_1655"/>
<dbReference type="GO" id="GO:0008483">
    <property type="term" value="F:transaminase activity"/>
    <property type="evidence" value="ECO:0007669"/>
    <property type="project" value="InterPro"/>
</dbReference>
<dbReference type="GO" id="GO:0015995">
    <property type="term" value="P:chlorophyll biosynthetic process"/>
    <property type="evidence" value="ECO:0007669"/>
    <property type="project" value="UniProtKB-UniRule"/>
</dbReference>
<dbReference type="CDD" id="cd02440">
    <property type="entry name" value="AdoMet_MTases"/>
    <property type="match status" value="1"/>
</dbReference>
<keyword evidence="5 7" id="KW-0413">Isomerase</keyword>
<dbReference type="GO" id="GO:0030170">
    <property type="term" value="F:pyridoxal phosphate binding"/>
    <property type="evidence" value="ECO:0007669"/>
    <property type="project" value="InterPro"/>
</dbReference>
<dbReference type="NCBIfam" id="TIGR02021">
    <property type="entry name" value="BchM-ChlM"/>
    <property type="match status" value="1"/>
</dbReference>
<dbReference type="AlphaFoldDB" id="A0A0W0TQF4"/>
<gene>
    <name evidence="9" type="primary">hemL_2</name>
    <name evidence="7" type="synonym">hemL</name>
    <name evidence="9" type="ORF">Lery_1655</name>
</gene>
<name>A0A0W0TQF4_LEGER</name>
<evidence type="ECO:0000259" key="8">
    <source>
        <dbReference type="Pfam" id="PF07109"/>
    </source>
</evidence>
<dbReference type="HAMAP" id="MF_00375">
    <property type="entry name" value="HemL_aminotrans_3"/>
    <property type="match status" value="1"/>
</dbReference>
<dbReference type="EMBL" id="LNYA01000024">
    <property type="protein sequence ID" value="KTC97816.1"/>
    <property type="molecule type" value="Genomic_DNA"/>
</dbReference>
<dbReference type="InterPro" id="IPR015424">
    <property type="entry name" value="PyrdxlP-dep_Trfase"/>
</dbReference>
<comment type="catalytic activity">
    <reaction evidence="7">
        <text>(S)-4-amino-5-oxopentanoate = 5-aminolevulinate</text>
        <dbReference type="Rhea" id="RHEA:14265"/>
        <dbReference type="ChEBI" id="CHEBI:57501"/>
        <dbReference type="ChEBI" id="CHEBI:356416"/>
        <dbReference type="EC" id="5.4.3.8"/>
    </reaction>
</comment>
<dbReference type="UniPathway" id="UPA00251">
    <property type="reaction ID" value="UER00317"/>
</dbReference>
<dbReference type="Gene3D" id="3.40.640.10">
    <property type="entry name" value="Type I PLP-dependent aspartate aminotransferase-like (Major domain)"/>
    <property type="match status" value="1"/>
</dbReference>
<dbReference type="FunFam" id="3.40.640.10:FF:000021">
    <property type="entry name" value="Glutamate-1-semialdehyde 2,1-aminomutase"/>
    <property type="match status" value="1"/>
</dbReference>
<dbReference type="SUPFAM" id="SSF53383">
    <property type="entry name" value="PLP-dependent transferases"/>
    <property type="match status" value="1"/>
</dbReference>
<dbReference type="PANTHER" id="PTHR43713:SF3">
    <property type="entry name" value="GLUTAMATE-1-SEMIALDEHYDE 2,1-AMINOMUTASE 1, CHLOROPLASTIC-RELATED"/>
    <property type="match status" value="1"/>
</dbReference>
<dbReference type="SUPFAM" id="SSF53335">
    <property type="entry name" value="S-adenosyl-L-methionine-dependent methyltransferases"/>
    <property type="match status" value="1"/>
</dbReference>
<dbReference type="OrthoDB" id="9801052at2"/>
<comment type="caution">
    <text evidence="9">The sequence shown here is derived from an EMBL/GenBank/DDBJ whole genome shotgun (WGS) entry which is preliminary data.</text>
</comment>
<dbReference type="GO" id="GO:0005737">
    <property type="term" value="C:cytoplasm"/>
    <property type="evidence" value="ECO:0007669"/>
    <property type="project" value="UniProtKB-SubCell"/>
</dbReference>
<dbReference type="GO" id="GO:0046406">
    <property type="term" value="F:magnesium protoporphyrin IX methyltransferase activity"/>
    <property type="evidence" value="ECO:0007669"/>
    <property type="project" value="UniProtKB-UniRule"/>
</dbReference>
<accession>A0A0W0TQF4</accession>
<dbReference type="Gene3D" id="3.40.50.150">
    <property type="entry name" value="Vaccinia Virus protein VP39"/>
    <property type="match status" value="1"/>
</dbReference>
<evidence type="ECO:0000313" key="9">
    <source>
        <dbReference type="EMBL" id="KTC97816.1"/>
    </source>
</evidence>
<proteinExistence type="inferred from homology"/>
<dbReference type="EC" id="5.4.3.8" evidence="7"/>
<dbReference type="InterPro" id="IPR010940">
    <property type="entry name" value="Mg_prot_MeTrfase_C"/>
</dbReference>
<dbReference type="InterPro" id="IPR029063">
    <property type="entry name" value="SAM-dependent_MTases_sf"/>
</dbReference>
<evidence type="ECO:0000256" key="4">
    <source>
        <dbReference type="ARBA" id="ARBA00022898"/>
    </source>
</evidence>
<comment type="similarity">
    <text evidence="3 7">Belongs to the class-III pyridoxal-phosphate-dependent aminotransferase family. HemL subfamily.</text>
</comment>
<dbReference type="InterPro" id="IPR005814">
    <property type="entry name" value="Aminotrans_3"/>
</dbReference>
<dbReference type="InterPro" id="IPR049704">
    <property type="entry name" value="Aminotrans_3_PPA_site"/>
</dbReference>
<keyword evidence="6 7" id="KW-0627">Porphyrin biosynthesis</keyword>
<dbReference type="GO" id="GO:0006782">
    <property type="term" value="P:protoporphyrinogen IX biosynthetic process"/>
    <property type="evidence" value="ECO:0007669"/>
    <property type="project" value="UniProtKB-UniRule"/>
</dbReference>
<dbReference type="InterPro" id="IPR015421">
    <property type="entry name" value="PyrdxlP-dep_Trfase_major"/>
</dbReference>
<evidence type="ECO:0000256" key="3">
    <source>
        <dbReference type="ARBA" id="ARBA00008981"/>
    </source>
</evidence>
<dbReference type="Proteomes" id="UP000054773">
    <property type="component" value="Unassembled WGS sequence"/>
</dbReference>
<evidence type="ECO:0000256" key="7">
    <source>
        <dbReference type="HAMAP-Rule" id="MF_00375"/>
    </source>
</evidence>
<dbReference type="InterPro" id="IPR015422">
    <property type="entry name" value="PyrdxlP-dep_Trfase_small"/>
</dbReference>
<evidence type="ECO:0000256" key="1">
    <source>
        <dbReference type="ARBA" id="ARBA00001933"/>
    </source>
</evidence>
<dbReference type="PROSITE" id="PS51556">
    <property type="entry name" value="SAM_MT_MG_PIX"/>
    <property type="match status" value="1"/>
</dbReference>
<dbReference type="PANTHER" id="PTHR43713">
    <property type="entry name" value="GLUTAMATE-1-SEMIALDEHYDE 2,1-AMINOMUTASE"/>
    <property type="match status" value="1"/>
</dbReference>
<keyword evidence="7" id="KW-0963">Cytoplasm</keyword>
<comment type="cofactor">
    <cofactor evidence="1 7">
        <name>pyridoxal 5'-phosphate</name>
        <dbReference type="ChEBI" id="CHEBI:597326"/>
    </cofactor>
</comment>
<feature type="domain" description="Magnesium-protoporphyrin IX methyltransferase C-terminal" evidence="8">
    <location>
        <begin position="571"/>
        <end position="663"/>
    </location>
</feature>
<evidence type="ECO:0000256" key="2">
    <source>
        <dbReference type="ARBA" id="ARBA00004819"/>
    </source>
</evidence>
<reference evidence="9 10" key="1">
    <citation type="submission" date="2015-11" db="EMBL/GenBank/DDBJ databases">
        <title>Genomic analysis of 38 Legionella species identifies large and diverse effector repertoires.</title>
        <authorList>
            <person name="Burstein D."/>
            <person name="Amaro F."/>
            <person name="Zusman T."/>
            <person name="Lifshitz Z."/>
            <person name="Cohen O."/>
            <person name="Gilbert J.A."/>
            <person name="Pupko T."/>
            <person name="Shuman H.A."/>
            <person name="Segal G."/>
        </authorList>
    </citation>
    <scope>NUCLEOTIDE SEQUENCE [LARGE SCALE GENOMIC DNA]</scope>
    <source>
        <strain evidence="9 10">SE-32A-C8</strain>
    </source>
</reference>
<sequence length="669" mass="73155">MTLSSQLFEQAQALFPGGVNSPVRAFKSVGGIPVFFKEGQGAYLIDVDGKKYIDYVGSWGPMILGHCNKDVVEAAREALGHFLSFGAPSVQEIQLGERIRALMPALEKIRMMNSGTEAAMTAIRLARGYTGRNKIIKFKGCYHGHSDCLLAKAGSGVLTLGIPSTPGVPASVTEHTLIADYNNLDEVALLFKNYGEDIAAIIIEPVCGNMGFVLPQEGFLQGLRALCDQYEALLIFDEVMTGFRVALGGAQSLFNIKPDLTTLGKVIGGGMPVGALGGRADIMDYLAPVGGVYQAGTLSGNPLVMTVGLATIDQLAAPGFFYRLSKTTDSLVRGFNDLGERLGIPLHALSRGGMFGFFFNPKKEIANFSDVAEGNEALFNFFFHGMLDKGIYLAPSMFEAGFVSICHGQDDIDKTLSAAEETLNEALRKKFNASGEVLSSHQEALTQTADYFNHIGFERWKLIYSASDKANFIQKKIRQGHQQVVENLIGYLGKTDNIRNKSFCDAGCGVGIVAIELSKQSPSAIVASDISKAMVTEAKNRYSQQGNRKINAQFIVSNLEDLQGKYDNVICLDVIFHYPQPVAEQMVDKLFQLADKMVIISFAPYSVLLATWKKIGELLPGAKKATRAHLLKMKPFINLAKKYNFKPVFIKKTNEFFYYSTLVVFEKNE</sequence>
<evidence type="ECO:0000313" key="10">
    <source>
        <dbReference type="Proteomes" id="UP000054773"/>
    </source>
</evidence>
<dbReference type="Gene3D" id="3.90.1150.10">
    <property type="entry name" value="Aspartate Aminotransferase, domain 1"/>
    <property type="match status" value="1"/>
</dbReference>
<dbReference type="InterPro" id="IPR004639">
    <property type="entry name" value="4pyrrol_synth_GluAld_NH2Trfase"/>
</dbReference>
<keyword evidence="4 7" id="KW-0663">Pyridoxal phosphate</keyword>
<dbReference type="InterPro" id="IPR010251">
    <property type="entry name" value="Mg_prot_MeTrfase"/>
</dbReference>
<evidence type="ECO:0000256" key="5">
    <source>
        <dbReference type="ARBA" id="ARBA00023235"/>
    </source>
</evidence>
<dbReference type="Pfam" id="PF00202">
    <property type="entry name" value="Aminotran_3"/>
    <property type="match status" value="1"/>
</dbReference>
<dbReference type="GO" id="GO:0042286">
    <property type="term" value="F:glutamate-1-semialdehyde 2,1-aminomutase activity"/>
    <property type="evidence" value="ECO:0007669"/>
    <property type="project" value="UniProtKB-UniRule"/>
</dbReference>
<dbReference type="NCBIfam" id="NF000818">
    <property type="entry name" value="PRK00062.1"/>
    <property type="match status" value="1"/>
</dbReference>
<dbReference type="NCBIfam" id="TIGR00713">
    <property type="entry name" value="hemL"/>
    <property type="match status" value="1"/>
</dbReference>